<protein>
    <submittedName>
        <fullName evidence="2">Uncharacterized protein</fullName>
    </submittedName>
</protein>
<comment type="caution">
    <text evidence="2">The sequence shown here is derived from an EMBL/GenBank/DDBJ whole genome shotgun (WGS) entry which is preliminary data.</text>
</comment>
<dbReference type="AlphaFoldDB" id="A0A448XSD1"/>
<feature type="compositionally biased region" description="Pro residues" evidence="1">
    <location>
        <begin position="71"/>
        <end position="80"/>
    </location>
</feature>
<evidence type="ECO:0000256" key="1">
    <source>
        <dbReference type="SAM" id="MobiDB-lite"/>
    </source>
</evidence>
<keyword evidence="3" id="KW-1185">Reference proteome</keyword>
<proteinExistence type="predicted"/>
<evidence type="ECO:0000313" key="2">
    <source>
        <dbReference type="EMBL" id="VEL43729.1"/>
    </source>
</evidence>
<name>A0A448XSD1_9PLAT</name>
<reference evidence="2" key="1">
    <citation type="submission" date="2018-11" db="EMBL/GenBank/DDBJ databases">
        <authorList>
            <consortium name="Pathogen Informatics"/>
        </authorList>
    </citation>
    <scope>NUCLEOTIDE SEQUENCE</scope>
</reference>
<dbReference type="Proteomes" id="UP000784294">
    <property type="component" value="Unassembled WGS sequence"/>
</dbReference>
<sequence>MSPALVHLPCKSGRCVTFCGLGLVDHTRHTHTPDCRCVRSGADRDGRIRLQPRAGAFRLPSPSPSASSSPSPSPSPLPLPLPSPGLFLSFGRSGRDGGWVESAIGRRVGISGQTHLSASPCPARLATLPRTLFPQPLAALYNDCSTPFVDSTRNDRTLRLEHSETPSSPKNTSLFAANFEPSNSNANKPHLPTTYTGDFMAVGRTETSQTQKVTLLPTTCRDC</sequence>
<accession>A0A448XSD1</accession>
<organism evidence="2 3">
    <name type="scientific">Protopolystoma xenopodis</name>
    <dbReference type="NCBI Taxonomy" id="117903"/>
    <lineage>
        <taxon>Eukaryota</taxon>
        <taxon>Metazoa</taxon>
        <taxon>Spiralia</taxon>
        <taxon>Lophotrochozoa</taxon>
        <taxon>Platyhelminthes</taxon>
        <taxon>Monogenea</taxon>
        <taxon>Polyopisthocotylea</taxon>
        <taxon>Polystomatidea</taxon>
        <taxon>Polystomatidae</taxon>
        <taxon>Protopolystoma</taxon>
    </lineage>
</organism>
<feature type="region of interest" description="Disordered" evidence="1">
    <location>
        <begin position="53"/>
        <end position="80"/>
    </location>
</feature>
<gene>
    <name evidence="2" type="ORF">PXEA_LOCUS37169</name>
</gene>
<dbReference type="EMBL" id="CAAALY010284476">
    <property type="protein sequence ID" value="VEL43729.1"/>
    <property type="molecule type" value="Genomic_DNA"/>
</dbReference>
<evidence type="ECO:0000313" key="3">
    <source>
        <dbReference type="Proteomes" id="UP000784294"/>
    </source>
</evidence>